<dbReference type="EMBL" id="BAAAPL010000001">
    <property type="protein sequence ID" value="GAA1689476.1"/>
    <property type="molecule type" value="Genomic_DNA"/>
</dbReference>
<dbReference type="RefSeq" id="WP_344068224.1">
    <property type="nucleotide sequence ID" value="NZ_BAAAPL010000001.1"/>
</dbReference>
<keyword evidence="1" id="KW-0732">Signal</keyword>
<evidence type="ECO:0000259" key="2">
    <source>
        <dbReference type="SMART" id="SM00909"/>
    </source>
</evidence>
<accession>A0ABP4TLV4</accession>
<dbReference type="Pfam" id="PF10646">
    <property type="entry name" value="Germane"/>
    <property type="match status" value="1"/>
</dbReference>
<organism evidence="3 4">
    <name type="scientific">Microbacterium sediminicola</name>
    <dbReference type="NCBI Taxonomy" id="415210"/>
    <lineage>
        <taxon>Bacteria</taxon>
        <taxon>Bacillati</taxon>
        <taxon>Actinomycetota</taxon>
        <taxon>Actinomycetes</taxon>
        <taxon>Micrococcales</taxon>
        <taxon>Microbacteriaceae</taxon>
        <taxon>Microbacterium</taxon>
    </lineage>
</organism>
<dbReference type="PROSITE" id="PS51257">
    <property type="entry name" value="PROKAR_LIPOPROTEIN"/>
    <property type="match status" value="1"/>
</dbReference>
<reference evidence="4" key="1">
    <citation type="journal article" date="2019" name="Int. J. Syst. Evol. Microbiol.">
        <title>The Global Catalogue of Microorganisms (GCM) 10K type strain sequencing project: providing services to taxonomists for standard genome sequencing and annotation.</title>
        <authorList>
            <consortium name="The Broad Institute Genomics Platform"/>
            <consortium name="The Broad Institute Genome Sequencing Center for Infectious Disease"/>
            <person name="Wu L."/>
            <person name="Ma J."/>
        </authorList>
    </citation>
    <scope>NUCLEOTIDE SEQUENCE [LARGE SCALE GENOMIC DNA]</scope>
    <source>
        <strain evidence="4">JCM 15577</strain>
    </source>
</reference>
<dbReference type="InterPro" id="IPR018910">
    <property type="entry name" value="LpqB_C"/>
</dbReference>
<proteinExistence type="predicted"/>
<evidence type="ECO:0000256" key="1">
    <source>
        <dbReference type="SAM" id="SignalP"/>
    </source>
</evidence>
<feature type="domain" description="GerMN" evidence="2">
    <location>
        <begin position="199"/>
        <end position="289"/>
    </location>
</feature>
<feature type="chain" id="PRO_5046256311" evidence="1">
    <location>
        <begin position="32"/>
        <end position="557"/>
    </location>
</feature>
<evidence type="ECO:0000313" key="4">
    <source>
        <dbReference type="Proteomes" id="UP001501690"/>
    </source>
</evidence>
<name>A0ABP4TLV4_9MICO</name>
<dbReference type="Proteomes" id="UP001501690">
    <property type="component" value="Unassembled WGS sequence"/>
</dbReference>
<evidence type="ECO:0000313" key="3">
    <source>
        <dbReference type="EMBL" id="GAA1689476.1"/>
    </source>
</evidence>
<feature type="signal peptide" evidence="1">
    <location>
        <begin position="1"/>
        <end position="31"/>
    </location>
</feature>
<dbReference type="Pfam" id="PF25976">
    <property type="entry name" value="LpqB_N"/>
    <property type="match status" value="1"/>
</dbReference>
<dbReference type="Pfam" id="PF10647">
    <property type="entry name" value="Gmad1"/>
    <property type="match status" value="1"/>
</dbReference>
<dbReference type="InterPro" id="IPR019606">
    <property type="entry name" value="GerMN"/>
</dbReference>
<protein>
    <submittedName>
        <fullName evidence="3">LpqB family beta-propeller domain-containing protein</fullName>
    </submittedName>
</protein>
<dbReference type="SMART" id="SM00909">
    <property type="entry name" value="Germane"/>
    <property type="match status" value="1"/>
</dbReference>
<comment type="caution">
    <text evidence="3">The sequence shown here is derived from an EMBL/GenBank/DDBJ whole genome shotgun (WGS) entry which is preliminary data.</text>
</comment>
<dbReference type="InterPro" id="IPR059026">
    <property type="entry name" value="LpqB_N"/>
</dbReference>
<sequence>MRRFALTAAALLVALVLAGCAGLPVSGPVTAGRAAGETETGPEVRFLPDGPQPGASPEEIIEGFLRAGSGTSGDWATARLFLAPAIQDVWDPSAGVTVISVGAFIEPDVEDLSATVSLSPRATVDETGRYDPTTGTVTTLAFTLVEVDGEWRISEAPDGIVLDQSVFAAVFHAYSVMYFDTTWEYLVPDIRWYPTTNAAVRIASALIDEPPTAWLQGAVLSAFPEDVTFAWSSVPVSSGTAQVELSPEVLALEPLTLDRMATQLGASLATAGILDVQLTVDGTPLETSTVTTRSTAVAGAPLVLTAAGFGFLSGTELTPIPGLSDVIEQTAARAITVGPDRVRAAVLLEDGTVARATADGAVTTLDTRSGLLAPTIDPLGFVWSMPRGAPAGLGAYGEDAEVPALSSSWVSAGATDVSAIAVSRDGTRMAGVVSVGSLREVWVSGIVRDADGVPTRLGEPILVGVLSGPAASMVWADDATLSIVVSGDSSSLVVSQPVGGAASTTAGPVGAAITSVATAASVRLRAEDGALYLRRGANWLQTDTGIDVLAVQQGSPQ</sequence>
<gene>
    <name evidence="3" type="ORF">GCM10009808_02940</name>
</gene>
<keyword evidence="4" id="KW-1185">Reference proteome</keyword>